<dbReference type="Gene3D" id="1.10.418.10">
    <property type="entry name" value="Calponin-like domain"/>
    <property type="match status" value="2"/>
</dbReference>
<dbReference type="GO" id="GO:0000922">
    <property type="term" value="C:spindle pole"/>
    <property type="evidence" value="ECO:0007669"/>
    <property type="project" value="TreeGrafter"/>
</dbReference>
<dbReference type="Gene3D" id="1.20.5.190">
    <property type="match status" value="6"/>
</dbReference>
<gene>
    <name evidence="7" type="ORF">FEM48_Zijuj01G0128200</name>
</gene>
<dbReference type="GO" id="GO:0005516">
    <property type="term" value="F:calmodulin binding"/>
    <property type="evidence" value="ECO:0007669"/>
    <property type="project" value="UniProtKB-KW"/>
</dbReference>
<protein>
    <recommendedName>
        <fullName evidence="9">Abnormal spindle-like microcephaly-associated protein homolog</fullName>
    </recommendedName>
</protein>
<dbReference type="GO" id="GO:0051295">
    <property type="term" value="P:establishment of meiotic spindle localization"/>
    <property type="evidence" value="ECO:0007669"/>
    <property type="project" value="TreeGrafter"/>
</dbReference>
<feature type="compositionally biased region" description="Polar residues" evidence="6">
    <location>
        <begin position="90"/>
        <end position="115"/>
    </location>
</feature>
<reference evidence="7" key="1">
    <citation type="journal article" date="2021" name="Front. Plant Sci.">
        <title>Chromosome-Scale Genome Assembly for Chinese Sour Jujube and Insights Into Its Genome Evolution and Domestication Signature.</title>
        <authorList>
            <person name="Shen L.-Y."/>
            <person name="Luo H."/>
            <person name="Wang X.-L."/>
            <person name="Wang X.-M."/>
            <person name="Qiu X.-J."/>
            <person name="Liu H."/>
            <person name="Zhou S.-S."/>
            <person name="Jia K.-H."/>
            <person name="Nie S."/>
            <person name="Bao Y.-T."/>
            <person name="Zhang R.-G."/>
            <person name="Yun Q.-Z."/>
            <person name="Chai Y.-H."/>
            <person name="Lu J.-Y."/>
            <person name="Li Y."/>
            <person name="Zhao S.-W."/>
            <person name="Mao J.-F."/>
            <person name="Jia S.-G."/>
            <person name="Mao Y.-M."/>
        </authorList>
    </citation>
    <scope>NUCLEOTIDE SEQUENCE</scope>
    <source>
        <strain evidence="7">AT0</strain>
        <tissue evidence="7">Leaf</tissue>
    </source>
</reference>
<dbReference type="SMART" id="SM00015">
    <property type="entry name" value="IQ"/>
    <property type="match status" value="12"/>
</dbReference>
<evidence type="ECO:0000313" key="7">
    <source>
        <dbReference type="EMBL" id="KAH7545763.1"/>
    </source>
</evidence>
<comment type="subcellular location">
    <subcellularLocation>
        <location evidence="1">Cytoplasm</location>
    </subcellularLocation>
</comment>
<dbReference type="SUPFAM" id="SSF47576">
    <property type="entry name" value="Calponin-homology domain, CH-domain"/>
    <property type="match status" value="1"/>
</dbReference>
<keyword evidence="4" id="KW-0112">Calmodulin-binding</keyword>
<dbReference type="InterPro" id="IPR027417">
    <property type="entry name" value="P-loop_NTPase"/>
</dbReference>
<dbReference type="SMART" id="SM00185">
    <property type="entry name" value="ARM"/>
    <property type="match status" value="1"/>
</dbReference>
<dbReference type="InterPro" id="IPR051185">
    <property type="entry name" value="ASPM"/>
</dbReference>
<feature type="region of interest" description="Disordered" evidence="6">
    <location>
        <begin position="28"/>
        <end position="146"/>
    </location>
</feature>
<name>A0A978W1C9_ZIZJJ</name>
<evidence type="ECO:0000256" key="6">
    <source>
        <dbReference type="SAM" id="MobiDB-lite"/>
    </source>
</evidence>
<evidence type="ECO:0000313" key="8">
    <source>
        <dbReference type="Proteomes" id="UP000813462"/>
    </source>
</evidence>
<comment type="caution">
    <text evidence="7">The sequence shown here is derived from an EMBL/GenBank/DDBJ whole genome shotgun (WGS) entry which is preliminary data.</text>
</comment>
<keyword evidence="2" id="KW-0963">Cytoplasm</keyword>
<organism evidence="7 8">
    <name type="scientific">Ziziphus jujuba var. spinosa</name>
    <dbReference type="NCBI Taxonomy" id="714518"/>
    <lineage>
        <taxon>Eukaryota</taxon>
        <taxon>Viridiplantae</taxon>
        <taxon>Streptophyta</taxon>
        <taxon>Embryophyta</taxon>
        <taxon>Tracheophyta</taxon>
        <taxon>Spermatophyta</taxon>
        <taxon>Magnoliopsida</taxon>
        <taxon>eudicotyledons</taxon>
        <taxon>Gunneridae</taxon>
        <taxon>Pentapetalae</taxon>
        <taxon>rosids</taxon>
        <taxon>fabids</taxon>
        <taxon>Rosales</taxon>
        <taxon>Rhamnaceae</taxon>
        <taxon>Paliureae</taxon>
        <taxon>Ziziphus</taxon>
    </lineage>
</organism>
<dbReference type="InterPro" id="IPR011989">
    <property type="entry name" value="ARM-like"/>
</dbReference>
<evidence type="ECO:0000256" key="4">
    <source>
        <dbReference type="ARBA" id="ARBA00022860"/>
    </source>
</evidence>
<dbReference type="GO" id="GO:0005737">
    <property type="term" value="C:cytoplasm"/>
    <property type="evidence" value="ECO:0007669"/>
    <property type="project" value="UniProtKB-SubCell"/>
</dbReference>
<evidence type="ECO:0000256" key="1">
    <source>
        <dbReference type="ARBA" id="ARBA00004496"/>
    </source>
</evidence>
<evidence type="ECO:0000256" key="5">
    <source>
        <dbReference type="PROSITE-ProRule" id="PRU00259"/>
    </source>
</evidence>
<dbReference type="GO" id="GO:0000278">
    <property type="term" value="P:mitotic cell cycle"/>
    <property type="evidence" value="ECO:0007669"/>
    <property type="project" value="TreeGrafter"/>
</dbReference>
<dbReference type="PROSITE" id="PS50096">
    <property type="entry name" value="IQ"/>
    <property type="match status" value="7"/>
</dbReference>
<dbReference type="EMBL" id="JAEACU010000001">
    <property type="protein sequence ID" value="KAH7545763.1"/>
    <property type="molecule type" value="Genomic_DNA"/>
</dbReference>
<dbReference type="Pfam" id="PF00612">
    <property type="entry name" value="IQ"/>
    <property type="match status" value="9"/>
</dbReference>
<dbReference type="PANTHER" id="PTHR22706">
    <property type="entry name" value="ASSEMBLY FACTOR FOR SPINDLE MICROTUBULES"/>
    <property type="match status" value="1"/>
</dbReference>
<sequence>MAEGEWKELRRRQGQLRTCASQASFACEKEKRERGTNLNLKQFRSRKKKEKEKQMEGHEPPCPSPSPYKFSSSLFKDISNYKTPKRASKPPTNFNTPNHPQFFTASKHTPRTSAYSRRRTSLAPSSSARSKASSRLKAYELEQSQSSRLAQAKKEQSLKSLANSLTVWLNFLFENPGSCGCSLSVNGGNGGGDSVEVPAKGKRDSFPGIGVRVDAAWRCPKRQRDSSWQDVGAESVESRVGFSNSMYLSLRSSLKEVCSLDDLKQRMQVYLSLRSCKEVLDIMTQVAKNIDDGRLKMKTHCPLVTDVGLKEKAVKILMCYNPIWLRIGLYIIFGGDSLLCAGNVETDQEIVFLRMIIEKQFFSHPGLAKSYAYNKMVEGLYRPGYYEALGNVILKRFLLLVLILDRAKSQSSLSLNYGIDGVDGGSPLLFTVQSNTKSSCQVIHDFLSSDIMLGEGNILAHLVIVGYKVSYQQSPLVEYNFQVTDLFVDLQDGKMVVPSDTRKKYLANCGTVFQYLREAGVILHDEDGLMIVGDDVANGDKELTVSLLWNMFVHLQLPLLIKKTMLVEEICKIRGANMDHLTSFNSSPLEMLLSWIKAICQNYDCKIDNFSSLVDGKAIWCLLDYYFRKELHCSCSSKDSCKSSGEESIMLASDFQDAVHNFVLSQKLTTLLGNFPEANKIFTRNVLQISDLLEYNGACNDRSVIILLVFLASQLIVKKNMDQLNFHKLLGCDCQSPDRKYSRVEKCFVSAEAVKEKEGKHGHKTEDAARKFKAIQAWWRDMAERNYKSAGKPAALVLQQLSRKKDDIRDQREDAAKAIQSHFRRVTEHRNFLKMLNAACFLQTAIRAWLTVRQKQACLNFSTVQFQEFYCERGRQSETWHRYFMFIVVRHSFVKLKKSALVIQRAIRNWITQRRKDGNIVTHHESTSHQVNAAIIVQKHLRGWLARSRYGQRVGKTERTLNLVQEKDEHDVSVNEAVAQLVWKNSIVCNSLQTKQFAAAKIQNHFRCWLLRRRYQNQRQAILRIQSDFRMSRCWKAYQQHKISARSATTIQSFVRRWIAQREACRHRHLIVVIQRHCRGWLIRKEFFSRREAAIKIQSAVRGLRWWKVFHCQRRAALEIQRFVRGQITRKKLLGASSLSAVLPGGCTFKSSGGFCKVSELELVFGSILKLQRWWRGVLLQKERTKSAVILQSHIRGWIARRKATRERHRITVIQSYWKGYLARKGSRKQLQELRLRVLRSATNVDDGMRIINRLIAALSELLNMKSVSGILHTCATLDMATEHSQKCCEHLVDAGAINTLLKLISSVSRSIPDQEVLKHALSILRNLARYPHLVEAIIDSNRSIETILWEFVRNKEEGYFIASDLLKKICSSQKGIEAVRRSPALLKRLHTLVDELTRKASNERRNARGPIGRENTESRLREAVELLKMAMVGK</sequence>
<feature type="compositionally biased region" description="Low complexity" evidence="6">
    <location>
        <begin position="121"/>
        <end position="136"/>
    </location>
</feature>
<keyword evidence="3" id="KW-0677">Repeat</keyword>
<dbReference type="Proteomes" id="UP000813462">
    <property type="component" value="Unassembled WGS sequence"/>
</dbReference>
<dbReference type="Gene3D" id="1.25.10.10">
    <property type="entry name" value="Leucine-rich Repeat Variant"/>
    <property type="match status" value="1"/>
</dbReference>
<evidence type="ECO:0000256" key="2">
    <source>
        <dbReference type="ARBA" id="ARBA00022490"/>
    </source>
</evidence>
<accession>A0A978W1C9</accession>
<dbReference type="GO" id="GO:0007051">
    <property type="term" value="P:spindle organization"/>
    <property type="evidence" value="ECO:0007669"/>
    <property type="project" value="TreeGrafter"/>
</dbReference>
<dbReference type="InterPro" id="IPR000225">
    <property type="entry name" value="Armadillo"/>
</dbReference>
<dbReference type="InterPro" id="IPR000048">
    <property type="entry name" value="IQ_motif_EF-hand-BS"/>
</dbReference>
<evidence type="ECO:0008006" key="9">
    <source>
        <dbReference type="Google" id="ProtNLM"/>
    </source>
</evidence>
<dbReference type="InterPro" id="IPR036872">
    <property type="entry name" value="CH_dom_sf"/>
</dbReference>
<dbReference type="PROSITE" id="PS50176">
    <property type="entry name" value="ARM_REPEAT"/>
    <property type="match status" value="1"/>
</dbReference>
<feature type="region of interest" description="Disordered" evidence="6">
    <location>
        <begin position="1"/>
        <end position="20"/>
    </location>
</feature>
<evidence type="ECO:0000256" key="3">
    <source>
        <dbReference type="ARBA" id="ARBA00022737"/>
    </source>
</evidence>
<dbReference type="PANTHER" id="PTHR22706:SF1">
    <property type="entry name" value="ASSEMBLY FACTOR FOR SPINDLE MICROTUBULES"/>
    <property type="match status" value="1"/>
</dbReference>
<dbReference type="SUPFAM" id="SSF52540">
    <property type="entry name" value="P-loop containing nucleoside triphosphate hydrolases"/>
    <property type="match status" value="3"/>
</dbReference>
<dbReference type="InterPro" id="IPR016024">
    <property type="entry name" value="ARM-type_fold"/>
</dbReference>
<dbReference type="SUPFAM" id="SSF48371">
    <property type="entry name" value="ARM repeat"/>
    <property type="match status" value="1"/>
</dbReference>
<feature type="repeat" description="ARM" evidence="5">
    <location>
        <begin position="1296"/>
        <end position="1343"/>
    </location>
</feature>
<proteinExistence type="predicted"/>